<gene>
    <name evidence="1" type="ORF">A2919_01575</name>
</gene>
<evidence type="ECO:0000313" key="2">
    <source>
        <dbReference type="Proteomes" id="UP000178835"/>
    </source>
</evidence>
<evidence type="ECO:0008006" key="3">
    <source>
        <dbReference type="Google" id="ProtNLM"/>
    </source>
</evidence>
<name>A0A1G2HFD7_9BACT</name>
<proteinExistence type="predicted"/>
<evidence type="ECO:0000313" key="1">
    <source>
        <dbReference type="EMBL" id="OGZ61099.1"/>
    </source>
</evidence>
<comment type="caution">
    <text evidence="1">The sequence shown here is derived from an EMBL/GenBank/DDBJ whole genome shotgun (WGS) entry which is preliminary data.</text>
</comment>
<dbReference type="EMBL" id="MHOH01000007">
    <property type="protein sequence ID" value="OGZ61099.1"/>
    <property type="molecule type" value="Genomic_DNA"/>
</dbReference>
<dbReference type="AlphaFoldDB" id="A0A1G2HFD7"/>
<reference evidence="1 2" key="1">
    <citation type="journal article" date="2016" name="Nat. Commun.">
        <title>Thousands of microbial genomes shed light on interconnected biogeochemical processes in an aquifer system.</title>
        <authorList>
            <person name="Anantharaman K."/>
            <person name="Brown C.T."/>
            <person name="Hug L.A."/>
            <person name="Sharon I."/>
            <person name="Castelle C.J."/>
            <person name="Probst A.J."/>
            <person name="Thomas B.C."/>
            <person name="Singh A."/>
            <person name="Wilkins M.J."/>
            <person name="Karaoz U."/>
            <person name="Brodie E.L."/>
            <person name="Williams K.H."/>
            <person name="Hubbard S.S."/>
            <person name="Banfield J.F."/>
        </authorList>
    </citation>
    <scope>NUCLEOTIDE SEQUENCE [LARGE SCALE GENOMIC DNA]</scope>
</reference>
<dbReference type="Proteomes" id="UP000178835">
    <property type="component" value="Unassembled WGS sequence"/>
</dbReference>
<organism evidence="1 2">
    <name type="scientific">Candidatus Spechtbacteria bacterium RIFCSPLOWO2_01_FULL_43_12</name>
    <dbReference type="NCBI Taxonomy" id="1802162"/>
    <lineage>
        <taxon>Bacteria</taxon>
        <taxon>Candidatus Spechtiibacteriota</taxon>
    </lineage>
</organism>
<accession>A0A1G2HFD7</accession>
<protein>
    <recommendedName>
        <fullName evidence="3">30S ribosomal protein S21</fullName>
    </recommendedName>
</protein>
<sequence>MPKNNKTFKSGIETKRQNNESVGSLFRRFTQRIRKSGLLMEVRERNFRKRVPNKRARRKSALVRVERREKYRKLKKWGKVK</sequence>